<dbReference type="Gene3D" id="1.10.10.10">
    <property type="entry name" value="Winged helix-like DNA-binding domain superfamily/Winged helix DNA-binding domain"/>
    <property type="match status" value="1"/>
</dbReference>
<gene>
    <name evidence="6" type="ORF">D5039_13790</name>
</gene>
<dbReference type="GeneID" id="77320408"/>
<evidence type="ECO:0000256" key="2">
    <source>
        <dbReference type="ARBA" id="ARBA00023125"/>
    </source>
</evidence>
<dbReference type="PANTHER" id="PTHR30136">
    <property type="entry name" value="HELIX-TURN-HELIX TRANSCRIPTIONAL REGULATOR, ICLR FAMILY"/>
    <property type="match status" value="1"/>
</dbReference>
<feature type="domain" description="HTH iclR-type" evidence="4">
    <location>
        <begin position="7"/>
        <end position="68"/>
    </location>
</feature>
<dbReference type="Proteomes" id="UP001208935">
    <property type="component" value="Unassembled WGS sequence"/>
</dbReference>
<dbReference type="SUPFAM" id="SSF55781">
    <property type="entry name" value="GAF domain-like"/>
    <property type="match status" value="1"/>
</dbReference>
<protein>
    <submittedName>
        <fullName evidence="6">DNA-binding transcriptional regulator</fullName>
    </submittedName>
</protein>
<dbReference type="SUPFAM" id="SSF46785">
    <property type="entry name" value="Winged helix' DNA-binding domain"/>
    <property type="match status" value="1"/>
</dbReference>
<dbReference type="InterPro" id="IPR029016">
    <property type="entry name" value="GAF-like_dom_sf"/>
</dbReference>
<dbReference type="PROSITE" id="PS51077">
    <property type="entry name" value="HTH_ICLR"/>
    <property type="match status" value="1"/>
</dbReference>
<proteinExistence type="predicted"/>
<evidence type="ECO:0000313" key="7">
    <source>
        <dbReference type="Proteomes" id="UP001208935"/>
    </source>
</evidence>
<keyword evidence="1" id="KW-0805">Transcription regulation</keyword>
<comment type="caution">
    <text evidence="6">The sequence shown here is derived from an EMBL/GenBank/DDBJ whole genome shotgun (WGS) entry which is preliminary data.</text>
</comment>
<dbReference type="Pfam" id="PF01614">
    <property type="entry name" value="IclR_C"/>
    <property type="match status" value="1"/>
</dbReference>
<dbReference type="InterPro" id="IPR050707">
    <property type="entry name" value="HTH_MetabolicPath_Reg"/>
</dbReference>
<name>A0ABT3KV22_9BURK</name>
<dbReference type="PANTHER" id="PTHR30136:SF23">
    <property type="entry name" value="DNA-BINDING TRANSCRIPTIONAL ACTIVATOR MHPR"/>
    <property type="match status" value="1"/>
</dbReference>
<dbReference type="InterPro" id="IPR036390">
    <property type="entry name" value="WH_DNA-bd_sf"/>
</dbReference>
<evidence type="ECO:0000259" key="4">
    <source>
        <dbReference type="PROSITE" id="PS51077"/>
    </source>
</evidence>
<dbReference type="SMART" id="SM00346">
    <property type="entry name" value="HTH_ICLR"/>
    <property type="match status" value="1"/>
</dbReference>
<keyword evidence="3" id="KW-0804">Transcription</keyword>
<dbReference type="InterPro" id="IPR036388">
    <property type="entry name" value="WH-like_DNA-bd_sf"/>
</dbReference>
<reference evidence="7" key="1">
    <citation type="submission" date="2023-07" db="EMBL/GenBank/DDBJ databases">
        <title>Verminephrobacter genomes.</title>
        <authorList>
            <person name="Lund M.B."/>
        </authorList>
    </citation>
    <scope>NUCLEOTIDE SEQUENCE [LARGE SCALE GENOMIC DNA]</scope>
    <source>
        <strain evidence="7">AtM5-05</strain>
    </source>
</reference>
<evidence type="ECO:0000256" key="1">
    <source>
        <dbReference type="ARBA" id="ARBA00023015"/>
    </source>
</evidence>
<keyword evidence="2 6" id="KW-0238">DNA-binding</keyword>
<dbReference type="EMBL" id="QZCW01000002">
    <property type="protein sequence ID" value="MCW5322183.1"/>
    <property type="molecule type" value="Genomic_DNA"/>
</dbReference>
<evidence type="ECO:0000313" key="6">
    <source>
        <dbReference type="EMBL" id="MCW5322183.1"/>
    </source>
</evidence>
<dbReference type="InterPro" id="IPR005471">
    <property type="entry name" value="Tscrpt_reg_IclR_N"/>
</dbReference>
<feature type="domain" description="IclR-ED" evidence="5">
    <location>
        <begin position="69"/>
        <end position="254"/>
    </location>
</feature>
<dbReference type="PROSITE" id="PS51078">
    <property type="entry name" value="ICLR_ED"/>
    <property type="match status" value="1"/>
</dbReference>
<dbReference type="RefSeq" id="WP_010103657.1">
    <property type="nucleotide sequence ID" value="NZ_QZCV01000002.1"/>
</dbReference>
<evidence type="ECO:0000256" key="3">
    <source>
        <dbReference type="ARBA" id="ARBA00023163"/>
    </source>
</evidence>
<sequence>MASFPPIRAVERAIDLLCALNRSPVCTLDALHRRTGIPKPTLVRLLETLQGKALVTRAPQYGAYSLSSGVRQLSCGYHGVPRLVEAAMPSMDELTRKLKWPIALAVPDHDAVVIRYSTIPGSPLSLLHSSINMRLSLVSRALGRAYLAACTAQECRALLDILKLSEDPEDALARQARAVSAMLRQIRQQGYALRMPGVRPVSNTLAVPVFEGRRAVASIGLTWIARAVGQEQAVQKFLPPMQEMARHIRQRLNGL</sequence>
<dbReference type="GO" id="GO:0003677">
    <property type="term" value="F:DNA binding"/>
    <property type="evidence" value="ECO:0007669"/>
    <property type="project" value="UniProtKB-KW"/>
</dbReference>
<dbReference type="NCBIfam" id="NF007342">
    <property type="entry name" value="PRK09834.1-4"/>
    <property type="match status" value="1"/>
</dbReference>
<keyword evidence="7" id="KW-1185">Reference proteome</keyword>
<organism evidence="6 7">
    <name type="scientific">Verminephrobacter aporrectodeae subsp. tuberculatae</name>
    <dbReference type="NCBI Taxonomy" id="1110392"/>
    <lineage>
        <taxon>Bacteria</taxon>
        <taxon>Pseudomonadati</taxon>
        <taxon>Pseudomonadota</taxon>
        <taxon>Betaproteobacteria</taxon>
        <taxon>Burkholderiales</taxon>
        <taxon>Comamonadaceae</taxon>
        <taxon>Verminephrobacter</taxon>
    </lineage>
</organism>
<evidence type="ECO:0000259" key="5">
    <source>
        <dbReference type="PROSITE" id="PS51078"/>
    </source>
</evidence>
<dbReference type="Gene3D" id="3.30.450.40">
    <property type="match status" value="1"/>
</dbReference>
<dbReference type="InterPro" id="IPR014757">
    <property type="entry name" value="Tscrpt_reg_IclR_C"/>
</dbReference>
<accession>A0ABT3KV22</accession>
<dbReference type="Pfam" id="PF09339">
    <property type="entry name" value="HTH_IclR"/>
    <property type="match status" value="1"/>
</dbReference>